<accession>A0A8C2RRB5</accession>
<protein>
    <recommendedName>
        <fullName evidence="3">ABC transporter domain-containing protein</fullName>
    </recommendedName>
</protein>
<dbReference type="AlphaFoldDB" id="A0A8C2RRB5"/>
<dbReference type="GO" id="GO:0016020">
    <property type="term" value="C:membrane"/>
    <property type="evidence" value="ECO:0007669"/>
    <property type="project" value="InterPro"/>
</dbReference>
<sequence>MGFARQIKLLLWKNWTLRKRQKVREETLWSWTEEVWSHFPNKAMPSAGMLPWLQGIFCNVNNPCFQSPTAGESPGIVSNYNNSILARVYRDFQELLMDAPESQHLGQVWKELCTLSQLMNTLRMHPERIAGRGIRVRDVLKDEETLTLFLVKNIGLSDSVVYLLVNSQVRPEQFARGVPDLMLKDIACSEALLERFLIFPQRRAAQTVRGSLCPLSQGTLQWMEDTLYANVDFFKLFHVFPRLLDSSSQGMNLRSWGRILSDMSPRIQEFIHRPSVQDLLWVTRPLVQTGGPETFTQLMGTLSDLLCGYPEGGGSRVFSFNWYEDNNYKAFLGIDSTRKDPIYSYDERTTTFCNALIQSLESNPLTKIAWRAAKPLLMGKILFTPDSPATRRILKNANSTFEELERVRKLVKVWEEVGPQIWYFFDKSTQMTMIRDTLENPTVKAFWNRQLGEEGITAEAILSFLYKGPREGQADDVGNFNWRDIFNITDRALRLADQYLECLILDKFESYDDEFQLTQRALSLLEENRFWAGVVFPDMHPWTSSLPPHVKYKIRMDIDVVEKTNKIKDRYWDSGPRADPVEDFRYIWGGFAYLQDMVEQGITRSQAREEVPVGIYLQQMPYPCFVDDSFMIILNRCFPIFMVLAWIYSVSMTVKSIVLEKELRLKETLKNQGVSNRVIWCTWFLDSFSIMSMSICLLTIFIMSLLSPVAFGFGTEYLARFEEQGVGLQWSNIGNSPMEGDEFSFLMSMKMMLLDAALYGLLAWYLDQVFPGDYGTPLPWYFLLQESYWLGGEGCSTREERAWEKTEPITEEMEDPEHPEGINGCFFERELPGLVPGVCVKNLVKIFEPYGRPAVDRLNITFYESQITAFLGHNGAGKTTTLRKWQPTPIFLPAESHGQRSQAGYSPMGRKESDTIEQLHFLPHRSLVRKMCSICLSQEGVKCTSVFEACSH</sequence>
<keyword evidence="1" id="KW-1133">Transmembrane helix</keyword>
<keyword evidence="1" id="KW-0812">Transmembrane</keyword>
<dbReference type="SUPFAM" id="SSF52540">
    <property type="entry name" value="P-loop containing nucleoside triphosphate hydrolases"/>
    <property type="match status" value="1"/>
</dbReference>
<dbReference type="InterPro" id="IPR026082">
    <property type="entry name" value="ABCA"/>
</dbReference>
<feature type="transmembrane region" description="Helical" evidence="1">
    <location>
        <begin position="638"/>
        <end position="658"/>
    </location>
</feature>
<dbReference type="GO" id="GO:0140359">
    <property type="term" value="F:ABC-type transporter activity"/>
    <property type="evidence" value="ECO:0007669"/>
    <property type="project" value="InterPro"/>
</dbReference>
<reference evidence="2" key="2">
    <citation type="submission" date="2025-08" db="UniProtKB">
        <authorList>
            <consortium name="Ensembl"/>
        </authorList>
    </citation>
    <scope>IDENTIFICATION</scope>
</reference>
<evidence type="ECO:0008006" key="3">
    <source>
        <dbReference type="Google" id="ProtNLM"/>
    </source>
</evidence>
<proteinExistence type="predicted"/>
<dbReference type="GO" id="GO:0140326">
    <property type="term" value="F:ATPase-coupled intramembrane lipid transporter activity"/>
    <property type="evidence" value="ECO:0007669"/>
    <property type="project" value="TreeGrafter"/>
</dbReference>
<dbReference type="PANTHER" id="PTHR19229:SF190">
    <property type="entry name" value="RETINAL-SPECIFIC PHOSPHOLIPID-TRANSPORTING ATPASE ABCA4"/>
    <property type="match status" value="1"/>
</dbReference>
<feature type="transmembrane region" description="Helical" evidence="1">
    <location>
        <begin position="678"/>
        <end position="706"/>
    </location>
</feature>
<evidence type="ECO:0000256" key="1">
    <source>
        <dbReference type="SAM" id="Phobius"/>
    </source>
</evidence>
<evidence type="ECO:0000313" key="2">
    <source>
        <dbReference type="Ensembl" id="ENSCHIP00010032803.1"/>
    </source>
</evidence>
<keyword evidence="1" id="KW-0472">Membrane</keyword>
<name>A0A8C2RRB5_CAPHI</name>
<reference evidence="2" key="1">
    <citation type="submission" date="2019-03" db="EMBL/GenBank/DDBJ databases">
        <title>Genome sequencing and reference-guided assembly of Black Bengal Goat (Capra hircus).</title>
        <authorList>
            <person name="Siddiki A.Z."/>
            <person name="Baten A."/>
            <person name="Billah M."/>
            <person name="Alam M.A.U."/>
            <person name="Shawrob K.S.M."/>
            <person name="Saha S."/>
            <person name="Chowdhury M."/>
            <person name="Rahman A.H."/>
            <person name="Stear M."/>
            <person name="Miah G."/>
            <person name="Das G.B."/>
            <person name="Hossain M.M."/>
            <person name="Kumkum M."/>
            <person name="Islam M.S."/>
            <person name="Mollah A.M."/>
            <person name="Ahsan A."/>
            <person name="Tusar F."/>
            <person name="Khan M.K.I."/>
        </authorList>
    </citation>
    <scope>NUCLEOTIDE SEQUENCE [LARGE SCALE GENOMIC DNA]</scope>
</reference>
<dbReference type="Ensembl" id="ENSCHIT00010046151.1">
    <property type="protein sequence ID" value="ENSCHIP00010032803.1"/>
    <property type="gene ID" value="ENSCHIG00010019094.1"/>
</dbReference>
<dbReference type="PANTHER" id="PTHR19229">
    <property type="entry name" value="ATP-BINDING CASSETTE TRANSPORTER SUBFAMILY A ABCA"/>
    <property type="match status" value="1"/>
</dbReference>
<dbReference type="GO" id="GO:0005548">
    <property type="term" value="F:phospholipid transporter activity"/>
    <property type="evidence" value="ECO:0007669"/>
    <property type="project" value="TreeGrafter"/>
</dbReference>
<dbReference type="Gene3D" id="3.40.50.300">
    <property type="entry name" value="P-loop containing nucleotide triphosphate hydrolases"/>
    <property type="match status" value="1"/>
</dbReference>
<organism evidence="2">
    <name type="scientific">Capra hircus</name>
    <name type="common">Goat</name>
    <dbReference type="NCBI Taxonomy" id="9925"/>
    <lineage>
        <taxon>Eukaryota</taxon>
        <taxon>Metazoa</taxon>
        <taxon>Chordata</taxon>
        <taxon>Craniata</taxon>
        <taxon>Vertebrata</taxon>
        <taxon>Euteleostomi</taxon>
        <taxon>Mammalia</taxon>
        <taxon>Eutheria</taxon>
        <taxon>Laurasiatheria</taxon>
        <taxon>Artiodactyla</taxon>
        <taxon>Ruminantia</taxon>
        <taxon>Pecora</taxon>
        <taxon>Bovidae</taxon>
        <taxon>Caprinae</taxon>
        <taxon>Capra</taxon>
    </lineage>
</organism>
<dbReference type="InterPro" id="IPR027417">
    <property type="entry name" value="P-loop_NTPase"/>
</dbReference>